<dbReference type="InterPro" id="IPR023214">
    <property type="entry name" value="HAD_sf"/>
</dbReference>
<comment type="caution">
    <text evidence="6">The sequence shown here is derived from an EMBL/GenBank/DDBJ whole genome shotgun (WGS) entry which is preliminary data.</text>
</comment>
<dbReference type="SUPFAM" id="SSF56784">
    <property type="entry name" value="HAD-like"/>
    <property type="match status" value="1"/>
</dbReference>
<dbReference type="Proteomes" id="UP001524547">
    <property type="component" value="Unassembled WGS sequence"/>
</dbReference>
<dbReference type="InterPro" id="IPR006439">
    <property type="entry name" value="HAD-SF_hydro_IA"/>
</dbReference>
<evidence type="ECO:0000313" key="7">
    <source>
        <dbReference type="Proteomes" id="UP001524547"/>
    </source>
</evidence>
<dbReference type="Gene3D" id="3.40.50.1000">
    <property type="entry name" value="HAD superfamily/HAD-like"/>
    <property type="match status" value="1"/>
</dbReference>
<evidence type="ECO:0000256" key="5">
    <source>
        <dbReference type="ARBA" id="ARBA00023277"/>
    </source>
</evidence>
<dbReference type="InterPro" id="IPR023198">
    <property type="entry name" value="PGP-like_dom2"/>
</dbReference>
<evidence type="ECO:0000313" key="6">
    <source>
        <dbReference type="EMBL" id="MCQ8241832.1"/>
    </source>
</evidence>
<proteinExistence type="inferred from homology"/>
<dbReference type="Pfam" id="PF13419">
    <property type="entry name" value="HAD_2"/>
    <property type="match status" value="1"/>
</dbReference>
<dbReference type="RefSeq" id="WP_422920586.1">
    <property type="nucleotide sequence ID" value="NZ_JAMZEJ010000008.1"/>
</dbReference>
<evidence type="ECO:0000256" key="3">
    <source>
        <dbReference type="ARBA" id="ARBA00022723"/>
    </source>
</evidence>
<dbReference type="SFLD" id="SFLDG01129">
    <property type="entry name" value="C1.5:_HAD__Beta-PGM__Phosphata"/>
    <property type="match status" value="1"/>
</dbReference>
<protein>
    <submittedName>
        <fullName evidence="6">HAD-IA family hydrolase</fullName>
    </submittedName>
</protein>
<dbReference type="PANTHER" id="PTHR46193">
    <property type="entry name" value="6-PHOSPHOGLUCONATE PHOSPHATASE"/>
    <property type="match status" value="1"/>
</dbReference>
<dbReference type="InterPro" id="IPR051600">
    <property type="entry name" value="Beta-PGM-like"/>
</dbReference>
<dbReference type="PANTHER" id="PTHR46193:SF18">
    <property type="entry name" value="HEXITOL PHOSPHATASE B"/>
    <property type="match status" value="1"/>
</dbReference>
<dbReference type="EMBL" id="JAMZEJ010000008">
    <property type="protein sequence ID" value="MCQ8241832.1"/>
    <property type="molecule type" value="Genomic_DNA"/>
</dbReference>
<accession>A0ABT1VZR9</accession>
<keyword evidence="4" id="KW-0460">Magnesium</keyword>
<comment type="similarity">
    <text evidence="2">Belongs to the HAD-like hydrolase superfamily. CbbY/CbbZ/Gph/YieH family.</text>
</comment>
<dbReference type="NCBIfam" id="TIGR01509">
    <property type="entry name" value="HAD-SF-IA-v3"/>
    <property type="match status" value="1"/>
</dbReference>
<evidence type="ECO:0000256" key="4">
    <source>
        <dbReference type="ARBA" id="ARBA00022842"/>
    </source>
</evidence>
<evidence type="ECO:0000256" key="1">
    <source>
        <dbReference type="ARBA" id="ARBA00001946"/>
    </source>
</evidence>
<sequence length="230" mass="24884">MVPGLLFDLDGTVADTDPLHFDAFNAILGEFGRSMTHEEFRTGVSGVSNAAIMRWLFPDLDVARHVELADRKEALFREMAARMQPLAGLEELLALAERRGMPVGVVTNAPRLNAEHMLRSLGLERFLPGIVVGEEIERGKPDPLPYRIGLERLPRPADRALAFEDSVAGVSAASGAGIFTVGIRTSLDDATLRNAGADLTVSDYLDPAFQALLARIETGEDIVRRGPPAA</sequence>
<dbReference type="InterPro" id="IPR036412">
    <property type="entry name" value="HAD-like_sf"/>
</dbReference>
<name>A0ABT1VZR9_9PROT</name>
<organism evidence="6 7">
    <name type="scientific">Rhizosaccharibacter radicis</name>
    <dbReference type="NCBI Taxonomy" id="2782605"/>
    <lineage>
        <taxon>Bacteria</taxon>
        <taxon>Pseudomonadati</taxon>
        <taxon>Pseudomonadota</taxon>
        <taxon>Alphaproteobacteria</taxon>
        <taxon>Acetobacterales</taxon>
        <taxon>Acetobacteraceae</taxon>
        <taxon>Rhizosaccharibacter</taxon>
    </lineage>
</organism>
<reference evidence="6 7" key="1">
    <citation type="submission" date="2022-06" db="EMBL/GenBank/DDBJ databases">
        <title>Rhizosaccharibacter gen. nov. sp. nov. KSS12, endophytic bacteria isolated from sugarcane.</title>
        <authorList>
            <person name="Pitiwittayakul N."/>
        </authorList>
    </citation>
    <scope>NUCLEOTIDE SEQUENCE [LARGE SCALE GENOMIC DNA]</scope>
    <source>
        <strain evidence="6 7">KSS12</strain>
    </source>
</reference>
<dbReference type="CDD" id="cd07505">
    <property type="entry name" value="HAD_BPGM-like"/>
    <property type="match status" value="1"/>
</dbReference>
<dbReference type="SFLD" id="SFLDS00003">
    <property type="entry name" value="Haloacid_Dehalogenase"/>
    <property type="match status" value="1"/>
</dbReference>
<keyword evidence="3" id="KW-0479">Metal-binding</keyword>
<dbReference type="GO" id="GO:0016787">
    <property type="term" value="F:hydrolase activity"/>
    <property type="evidence" value="ECO:0007669"/>
    <property type="project" value="UniProtKB-KW"/>
</dbReference>
<keyword evidence="7" id="KW-1185">Reference proteome</keyword>
<keyword evidence="6" id="KW-0378">Hydrolase</keyword>
<gene>
    <name evidence="6" type="ORF">NFI88_13400</name>
</gene>
<dbReference type="InterPro" id="IPR041492">
    <property type="entry name" value="HAD_2"/>
</dbReference>
<comment type="cofactor">
    <cofactor evidence="1">
        <name>Mg(2+)</name>
        <dbReference type="ChEBI" id="CHEBI:18420"/>
    </cofactor>
</comment>
<keyword evidence="5" id="KW-0119">Carbohydrate metabolism</keyword>
<dbReference type="Gene3D" id="1.10.150.240">
    <property type="entry name" value="Putative phosphatase, domain 2"/>
    <property type="match status" value="1"/>
</dbReference>
<evidence type="ECO:0000256" key="2">
    <source>
        <dbReference type="ARBA" id="ARBA00006171"/>
    </source>
</evidence>